<organism evidence="8 9">
    <name type="scientific">Colocasia esculenta</name>
    <name type="common">Wild taro</name>
    <name type="synonym">Arum esculentum</name>
    <dbReference type="NCBI Taxonomy" id="4460"/>
    <lineage>
        <taxon>Eukaryota</taxon>
        <taxon>Viridiplantae</taxon>
        <taxon>Streptophyta</taxon>
        <taxon>Embryophyta</taxon>
        <taxon>Tracheophyta</taxon>
        <taxon>Spermatophyta</taxon>
        <taxon>Magnoliopsida</taxon>
        <taxon>Liliopsida</taxon>
        <taxon>Araceae</taxon>
        <taxon>Aroideae</taxon>
        <taxon>Colocasieae</taxon>
        <taxon>Colocasia</taxon>
    </lineage>
</organism>
<dbReference type="Proteomes" id="UP000652761">
    <property type="component" value="Unassembled WGS sequence"/>
</dbReference>
<dbReference type="GO" id="GO:0016020">
    <property type="term" value="C:membrane"/>
    <property type="evidence" value="ECO:0007669"/>
    <property type="project" value="UniProtKB-SubCell"/>
</dbReference>
<comment type="caution">
    <text evidence="8">The sequence shown here is derived from an EMBL/GenBank/DDBJ whole genome shotgun (WGS) entry which is preliminary data.</text>
</comment>
<name>A0A843VZK1_COLES</name>
<evidence type="ECO:0000256" key="2">
    <source>
        <dbReference type="ARBA" id="ARBA00022692"/>
    </source>
</evidence>
<evidence type="ECO:0000256" key="4">
    <source>
        <dbReference type="ARBA" id="ARBA00023136"/>
    </source>
</evidence>
<feature type="transmembrane region" description="Helical" evidence="6">
    <location>
        <begin position="185"/>
        <end position="204"/>
    </location>
</feature>
<proteinExistence type="predicted"/>
<keyword evidence="5" id="KW-0406">Ion transport</keyword>
<feature type="domain" description="Ion transport" evidence="7">
    <location>
        <begin position="98"/>
        <end position="378"/>
    </location>
</feature>
<evidence type="ECO:0000313" key="9">
    <source>
        <dbReference type="Proteomes" id="UP000652761"/>
    </source>
</evidence>
<dbReference type="PANTHER" id="PTHR45651:SF9">
    <property type="entry name" value="CYCLIC NUCLEOTIDE-GATED ION CHANNEL 14-RELATED"/>
    <property type="match status" value="1"/>
</dbReference>
<evidence type="ECO:0000259" key="7">
    <source>
        <dbReference type="Pfam" id="PF00520"/>
    </source>
</evidence>
<keyword evidence="9" id="KW-1185">Reference proteome</keyword>
<reference evidence="8" key="1">
    <citation type="submission" date="2017-07" db="EMBL/GenBank/DDBJ databases">
        <title>Taro Niue Genome Assembly and Annotation.</title>
        <authorList>
            <person name="Atibalentja N."/>
            <person name="Keating K."/>
            <person name="Fields C.J."/>
        </authorList>
    </citation>
    <scope>NUCLEOTIDE SEQUENCE</scope>
    <source>
        <strain evidence="8">Niue_2</strain>
        <tissue evidence="8">Leaf</tissue>
    </source>
</reference>
<accession>A0A843VZK1</accession>
<evidence type="ECO:0000256" key="6">
    <source>
        <dbReference type="SAM" id="Phobius"/>
    </source>
</evidence>
<sequence>MFSSRIEDEMELKKERTVRFYADEKQNTSRRGYQFPKSGEYNLGRVSSGSTGSSKVFPEDHEPWRKRILDPGNPFYFYLPSVDQGNDNSSCIKLDKNLSIIVTLFRSIADVFYILHIAIKFRTAYVAPSSRVFGRGELVMDHMKIARRYLRSDFAIDLMAALPLPQIVIWLIIPGVRNSNADHSNNALALIVLLQYFPRLYLIFPLSHQIIKATGVVTKTAWAGAAYNLLLYMLASHVLGASWYLLSIERQTTCWKSECKKERDFSNATHCLPRYLDCDSSSSASQLWARSTQVFINCNASNGDIAFQFGIFQNALTTGAVSAKFMKKYLYCLWWGLQNLSSYGQNLQTSTFMGETSFAIFIAIVGLVLFAHLIGNMQVK</sequence>
<evidence type="ECO:0000256" key="5">
    <source>
        <dbReference type="ARBA" id="ARBA00023303"/>
    </source>
</evidence>
<evidence type="ECO:0000313" key="8">
    <source>
        <dbReference type="EMBL" id="MQL96519.1"/>
    </source>
</evidence>
<feature type="transmembrane region" description="Helical" evidence="6">
    <location>
        <begin position="225"/>
        <end position="246"/>
    </location>
</feature>
<feature type="transmembrane region" description="Helical" evidence="6">
    <location>
        <begin position="356"/>
        <end position="375"/>
    </location>
</feature>
<dbReference type="Pfam" id="PF00520">
    <property type="entry name" value="Ion_trans"/>
    <property type="match status" value="1"/>
</dbReference>
<dbReference type="InterPro" id="IPR005821">
    <property type="entry name" value="Ion_trans_dom"/>
</dbReference>
<dbReference type="AlphaFoldDB" id="A0A843VZK1"/>
<evidence type="ECO:0000256" key="1">
    <source>
        <dbReference type="ARBA" id="ARBA00004141"/>
    </source>
</evidence>
<keyword evidence="5" id="KW-0407">Ion channel</keyword>
<dbReference type="PANTHER" id="PTHR45651">
    <property type="entry name" value="CYCLIC NUCLEOTIDE-GATED ION CHANNEL 15-RELATED-RELATED"/>
    <property type="match status" value="1"/>
</dbReference>
<feature type="transmembrane region" description="Helical" evidence="6">
    <location>
        <begin position="154"/>
        <end position="173"/>
    </location>
</feature>
<dbReference type="EMBL" id="NMUH01001924">
    <property type="protein sequence ID" value="MQL96519.1"/>
    <property type="molecule type" value="Genomic_DNA"/>
</dbReference>
<dbReference type="GO" id="GO:0005216">
    <property type="term" value="F:monoatomic ion channel activity"/>
    <property type="evidence" value="ECO:0007669"/>
    <property type="project" value="InterPro"/>
</dbReference>
<keyword evidence="4 6" id="KW-0472">Membrane</keyword>
<gene>
    <name evidence="8" type="ORF">Taro_029197</name>
</gene>
<dbReference type="Gene3D" id="1.10.287.70">
    <property type="match status" value="1"/>
</dbReference>
<dbReference type="SUPFAM" id="SSF81324">
    <property type="entry name" value="Voltage-gated potassium channels"/>
    <property type="match status" value="1"/>
</dbReference>
<comment type="subcellular location">
    <subcellularLocation>
        <location evidence="1">Membrane</location>
        <topology evidence="1">Multi-pass membrane protein</topology>
    </subcellularLocation>
</comment>
<keyword evidence="3 6" id="KW-1133">Transmembrane helix</keyword>
<protein>
    <recommendedName>
        <fullName evidence="7">Ion transport domain-containing protein</fullName>
    </recommendedName>
</protein>
<keyword evidence="5" id="KW-0813">Transport</keyword>
<keyword evidence="2 6" id="KW-0812">Transmembrane</keyword>
<evidence type="ECO:0000256" key="3">
    <source>
        <dbReference type="ARBA" id="ARBA00022989"/>
    </source>
</evidence>
<dbReference type="OrthoDB" id="421226at2759"/>